<proteinExistence type="predicted"/>
<dbReference type="Proteomes" id="UP000002640">
    <property type="component" value="Unassembled WGS sequence"/>
</dbReference>
<keyword evidence="3" id="KW-0964">Secreted</keyword>
<dbReference type="RefSeq" id="XP_009516964.1">
    <property type="nucleotide sequence ID" value="XM_009518669.1"/>
</dbReference>
<dbReference type="Pfam" id="PF20147">
    <property type="entry name" value="Crinkler"/>
    <property type="match status" value="1"/>
</dbReference>
<evidence type="ECO:0000313" key="6">
    <source>
        <dbReference type="Proteomes" id="UP000002640"/>
    </source>
</evidence>
<dbReference type="GeneID" id="20654170"/>
<name>G4YHW2_PHYSP</name>
<dbReference type="EMBL" id="JH159151">
    <property type="protein sequence ID" value="EGZ29689.1"/>
    <property type="molecule type" value="Genomic_DNA"/>
</dbReference>
<evidence type="ECO:0000256" key="2">
    <source>
        <dbReference type="ARBA" id="ARBA00004613"/>
    </source>
</evidence>
<keyword evidence="6" id="KW-1185">Reference proteome</keyword>
<gene>
    <name evidence="5" type="ORF">PHYSODRAFT_471977</name>
</gene>
<protein>
    <recommendedName>
        <fullName evidence="4">Crinkler effector protein N-terminal domain-containing protein</fullName>
    </recommendedName>
</protein>
<evidence type="ECO:0000313" key="5">
    <source>
        <dbReference type="EMBL" id="EGZ29689.1"/>
    </source>
</evidence>
<evidence type="ECO:0000259" key="4">
    <source>
        <dbReference type="Pfam" id="PF20147"/>
    </source>
</evidence>
<evidence type="ECO:0000256" key="3">
    <source>
        <dbReference type="ARBA" id="ARBA00022525"/>
    </source>
</evidence>
<dbReference type="InterPro" id="IPR045379">
    <property type="entry name" value="Crinkler_N"/>
</dbReference>
<dbReference type="InParanoid" id="G4YHW2"/>
<dbReference type="AlphaFoldDB" id="G4YHW2"/>
<dbReference type="GO" id="GO:0005576">
    <property type="term" value="C:extracellular region"/>
    <property type="evidence" value="ECO:0007669"/>
    <property type="project" value="UniProtKB-SubCell"/>
</dbReference>
<reference evidence="5 6" key="1">
    <citation type="journal article" date="2006" name="Science">
        <title>Phytophthora genome sequences uncover evolutionary origins and mechanisms of pathogenesis.</title>
        <authorList>
            <person name="Tyler B.M."/>
            <person name="Tripathy S."/>
            <person name="Zhang X."/>
            <person name="Dehal P."/>
            <person name="Jiang R.H."/>
            <person name="Aerts A."/>
            <person name="Arredondo F.D."/>
            <person name="Baxter L."/>
            <person name="Bensasson D."/>
            <person name="Beynon J.L."/>
            <person name="Chapman J."/>
            <person name="Damasceno C.M."/>
            <person name="Dorrance A.E."/>
            <person name="Dou D."/>
            <person name="Dickerman A.W."/>
            <person name="Dubchak I.L."/>
            <person name="Garbelotto M."/>
            <person name="Gijzen M."/>
            <person name="Gordon S.G."/>
            <person name="Govers F."/>
            <person name="Grunwald N.J."/>
            <person name="Huang W."/>
            <person name="Ivors K.L."/>
            <person name="Jones R.W."/>
            <person name="Kamoun S."/>
            <person name="Krampis K."/>
            <person name="Lamour K.H."/>
            <person name="Lee M.K."/>
            <person name="McDonald W.H."/>
            <person name="Medina M."/>
            <person name="Meijer H.J."/>
            <person name="Nordberg E.K."/>
            <person name="Maclean D.J."/>
            <person name="Ospina-Giraldo M.D."/>
            <person name="Morris P.F."/>
            <person name="Phuntumart V."/>
            <person name="Putnam N.H."/>
            <person name="Rash S."/>
            <person name="Rose J.K."/>
            <person name="Sakihama Y."/>
            <person name="Salamov A.A."/>
            <person name="Savidor A."/>
            <person name="Scheuring C.F."/>
            <person name="Smith B.M."/>
            <person name="Sobral B.W."/>
            <person name="Terry A."/>
            <person name="Torto-Alalibo T.A."/>
            <person name="Win J."/>
            <person name="Xu Z."/>
            <person name="Zhang H."/>
            <person name="Grigoriev I.V."/>
            <person name="Rokhsar D.S."/>
            <person name="Boore J.L."/>
        </authorList>
    </citation>
    <scope>NUCLEOTIDE SEQUENCE [LARGE SCALE GENOMIC DNA]</scope>
    <source>
        <strain evidence="5 6">P6497</strain>
    </source>
</reference>
<accession>G4YHW2</accession>
<evidence type="ECO:0000256" key="1">
    <source>
        <dbReference type="ARBA" id="ARBA00004340"/>
    </source>
</evidence>
<comment type="subcellular location">
    <subcellularLocation>
        <location evidence="1">Host cell</location>
    </subcellularLocation>
    <subcellularLocation>
        <location evidence="2">Secreted</location>
    </subcellularLocation>
</comment>
<dbReference type="KEGG" id="psoj:PHYSODRAFT_471977"/>
<sequence length="70" mass="7643">MRLICALPGLTTSLFTAETDLNDMVCDLKLYIKAQNSAKIKCDAGDLKIFSASTRNSWLSDDAMLALEEG</sequence>
<organism evidence="5 6">
    <name type="scientific">Phytophthora sojae (strain P6497)</name>
    <name type="common">Soybean stem and root rot agent</name>
    <name type="synonym">Phytophthora megasperma f. sp. glycines</name>
    <dbReference type="NCBI Taxonomy" id="1094619"/>
    <lineage>
        <taxon>Eukaryota</taxon>
        <taxon>Sar</taxon>
        <taxon>Stramenopiles</taxon>
        <taxon>Oomycota</taxon>
        <taxon>Peronosporomycetes</taxon>
        <taxon>Peronosporales</taxon>
        <taxon>Peronosporaceae</taxon>
        <taxon>Phytophthora</taxon>
    </lineage>
</organism>
<dbReference type="GO" id="GO:0043657">
    <property type="term" value="C:host cell"/>
    <property type="evidence" value="ECO:0007669"/>
    <property type="project" value="UniProtKB-SubCell"/>
</dbReference>
<feature type="domain" description="Crinkler effector protein N-terminal" evidence="4">
    <location>
        <begin position="1"/>
        <end position="64"/>
    </location>
</feature>